<sequence>MRTWKALSTLPKRVMTVEMRQHFTRLVILWLFSFSFAEHDTKKRLRPKSEPFFCCGPWYTELVQVFLISMRKTEHNVSGFTLIELLITIGILAVLATVTVLVMNPTELFAQARDSQRISDLGTLNKATLFYLGFASDTNLAGDQENCGGATCSCGGYFWATAPGAERGTQFTFSVVVTVDTATLREVNGTGWMPIDFTALADFGGSPLTVLPIDPTNSVSGTALEELVYKYRCNTDNGQHYEINANMESERYSQNGGRDVESNTKDGGNKDEVYEVGNIPGLSL</sequence>
<evidence type="ECO:0000313" key="4">
    <source>
        <dbReference type="Proteomes" id="UP000229526"/>
    </source>
</evidence>
<dbReference type="Gene3D" id="3.30.700.10">
    <property type="entry name" value="Glycoprotein, Type 4 Pilin"/>
    <property type="match status" value="1"/>
</dbReference>
<evidence type="ECO:0008006" key="5">
    <source>
        <dbReference type="Google" id="ProtNLM"/>
    </source>
</evidence>
<protein>
    <recommendedName>
        <fullName evidence="5">Type II secretion system protein GspG C-terminal domain-containing protein</fullName>
    </recommendedName>
</protein>
<feature type="compositionally biased region" description="Basic and acidic residues" evidence="1">
    <location>
        <begin position="258"/>
        <end position="273"/>
    </location>
</feature>
<keyword evidence="2" id="KW-1133">Transmembrane helix</keyword>
<dbReference type="Proteomes" id="UP000229526">
    <property type="component" value="Unassembled WGS sequence"/>
</dbReference>
<comment type="caution">
    <text evidence="3">The sequence shown here is derived from an EMBL/GenBank/DDBJ whole genome shotgun (WGS) entry which is preliminary data.</text>
</comment>
<evidence type="ECO:0000256" key="2">
    <source>
        <dbReference type="SAM" id="Phobius"/>
    </source>
</evidence>
<keyword evidence="2" id="KW-0472">Membrane</keyword>
<dbReference type="InterPro" id="IPR012902">
    <property type="entry name" value="N_methyl_site"/>
</dbReference>
<dbReference type="NCBIfam" id="TIGR02532">
    <property type="entry name" value="IV_pilin_GFxxxE"/>
    <property type="match status" value="1"/>
</dbReference>
<feature type="region of interest" description="Disordered" evidence="1">
    <location>
        <begin position="248"/>
        <end position="284"/>
    </location>
</feature>
<dbReference type="PROSITE" id="PS00409">
    <property type="entry name" value="PROKAR_NTER_METHYL"/>
    <property type="match status" value="1"/>
</dbReference>
<gene>
    <name evidence="3" type="ORF">COU11_04235</name>
</gene>
<keyword evidence="2" id="KW-0812">Transmembrane</keyword>
<proteinExistence type="predicted"/>
<reference evidence="4" key="1">
    <citation type="submission" date="2017-09" db="EMBL/GenBank/DDBJ databases">
        <title>Depth-based differentiation of microbial function through sediment-hosted aquifers and enrichment of novel symbionts in the deep terrestrial subsurface.</title>
        <authorList>
            <person name="Probst A.J."/>
            <person name="Ladd B."/>
            <person name="Jarett J.K."/>
            <person name="Geller-Mcgrath D.E."/>
            <person name="Sieber C.M.K."/>
            <person name="Emerson J.B."/>
            <person name="Anantharaman K."/>
            <person name="Thomas B.C."/>
            <person name="Malmstrom R."/>
            <person name="Stieglmeier M."/>
            <person name="Klingl A."/>
            <person name="Woyke T."/>
            <person name="Ryan C.M."/>
            <person name="Banfield J.F."/>
        </authorList>
    </citation>
    <scope>NUCLEOTIDE SEQUENCE [LARGE SCALE GENOMIC DNA]</scope>
</reference>
<dbReference type="SUPFAM" id="SSF54523">
    <property type="entry name" value="Pili subunits"/>
    <property type="match status" value="1"/>
</dbReference>
<dbReference type="Pfam" id="PF07963">
    <property type="entry name" value="N_methyl"/>
    <property type="match status" value="1"/>
</dbReference>
<evidence type="ECO:0000313" key="3">
    <source>
        <dbReference type="EMBL" id="PIR86690.1"/>
    </source>
</evidence>
<feature type="transmembrane region" description="Helical" evidence="2">
    <location>
        <begin position="80"/>
        <end position="103"/>
    </location>
</feature>
<name>A0A2H0UJX7_9BACT</name>
<accession>A0A2H0UJX7</accession>
<dbReference type="AlphaFoldDB" id="A0A2H0UJX7"/>
<organism evidence="3 4">
    <name type="scientific">Candidatus Harrisonbacteria bacterium CG10_big_fil_rev_8_21_14_0_10_49_15</name>
    <dbReference type="NCBI Taxonomy" id="1974587"/>
    <lineage>
        <taxon>Bacteria</taxon>
        <taxon>Candidatus Harrisoniibacteriota</taxon>
    </lineage>
</organism>
<evidence type="ECO:0000256" key="1">
    <source>
        <dbReference type="SAM" id="MobiDB-lite"/>
    </source>
</evidence>
<dbReference type="InterPro" id="IPR045584">
    <property type="entry name" value="Pilin-like"/>
</dbReference>
<dbReference type="EMBL" id="PFBD01000028">
    <property type="protein sequence ID" value="PIR86690.1"/>
    <property type="molecule type" value="Genomic_DNA"/>
</dbReference>